<reference evidence="1 2" key="1">
    <citation type="submission" date="2019-07" db="EMBL/GenBank/DDBJ databases">
        <title>Finished genome of Venturia effusa.</title>
        <authorList>
            <person name="Young C.A."/>
            <person name="Cox M.P."/>
            <person name="Ganley A.R.D."/>
            <person name="David W.J."/>
        </authorList>
    </citation>
    <scope>NUCLEOTIDE SEQUENCE [LARGE SCALE GENOMIC DNA]</scope>
    <source>
        <strain evidence="2">albino</strain>
    </source>
</reference>
<protein>
    <submittedName>
        <fullName evidence="1">Uncharacterized protein</fullName>
    </submittedName>
</protein>
<keyword evidence="2" id="KW-1185">Reference proteome</keyword>
<gene>
    <name evidence="1" type="ORF">FKW77_004950</name>
</gene>
<dbReference type="EMBL" id="CP042195">
    <property type="protein sequence ID" value="QDS74364.1"/>
    <property type="molecule type" value="Genomic_DNA"/>
</dbReference>
<sequence length="56" mass="6246">MPASLAHFHQHIGMMGKKVDETAEAIPNTAKEVLINILNFVTSVVKELGEREQSRE</sequence>
<dbReference type="Proteomes" id="UP000316270">
    <property type="component" value="Chromosome 11"/>
</dbReference>
<name>A0A517LFE9_9PEZI</name>
<organism evidence="1 2">
    <name type="scientific">Venturia effusa</name>
    <dbReference type="NCBI Taxonomy" id="50376"/>
    <lineage>
        <taxon>Eukaryota</taxon>
        <taxon>Fungi</taxon>
        <taxon>Dikarya</taxon>
        <taxon>Ascomycota</taxon>
        <taxon>Pezizomycotina</taxon>
        <taxon>Dothideomycetes</taxon>
        <taxon>Pleosporomycetidae</taxon>
        <taxon>Venturiales</taxon>
        <taxon>Venturiaceae</taxon>
        <taxon>Venturia</taxon>
    </lineage>
</organism>
<proteinExistence type="predicted"/>
<evidence type="ECO:0000313" key="1">
    <source>
        <dbReference type="EMBL" id="QDS74364.1"/>
    </source>
</evidence>
<evidence type="ECO:0000313" key="2">
    <source>
        <dbReference type="Proteomes" id="UP000316270"/>
    </source>
</evidence>
<dbReference type="AlphaFoldDB" id="A0A517LFE9"/>
<accession>A0A517LFE9</accession>